<proteinExistence type="predicted"/>
<dbReference type="Pfam" id="PF00535">
    <property type="entry name" value="Glycos_transf_2"/>
    <property type="match status" value="1"/>
</dbReference>
<accession>A0A6L6U9G7</accession>
<dbReference type="Pfam" id="PF02709">
    <property type="entry name" value="Glyco_transf_7C"/>
    <property type="match status" value="1"/>
</dbReference>
<evidence type="ECO:0000313" key="4">
    <source>
        <dbReference type="EMBL" id="MUU78136.1"/>
    </source>
</evidence>
<dbReference type="InterPro" id="IPR001173">
    <property type="entry name" value="Glyco_trans_2-like"/>
</dbReference>
<keyword evidence="5" id="KW-1185">Reference proteome</keyword>
<organism evidence="4 5">
    <name type="scientific">Winogradskyella endarachnes</name>
    <dbReference type="NCBI Taxonomy" id="2681965"/>
    <lineage>
        <taxon>Bacteria</taxon>
        <taxon>Pseudomonadati</taxon>
        <taxon>Bacteroidota</taxon>
        <taxon>Flavobacteriia</taxon>
        <taxon>Flavobacteriales</taxon>
        <taxon>Flavobacteriaceae</taxon>
        <taxon>Winogradskyella</taxon>
    </lineage>
</organism>
<evidence type="ECO:0000259" key="2">
    <source>
        <dbReference type="Pfam" id="PF00535"/>
    </source>
</evidence>
<name>A0A6L6U9G7_9FLAO</name>
<comment type="caution">
    <text evidence="4">The sequence shown here is derived from an EMBL/GenBank/DDBJ whole genome shotgun (WGS) entry which is preliminary data.</text>
</comment>
<gene>
    <name evidence="4" type="ORF">GN138_06740</name>
</gene>
<dbReference type="SUPFAM" id="SSF53448">
    <property type="entry name" value="Nucleotide-diphospho-sugar transferases"/>
    <property type="match status" value="1"/>
</dbReference>
<dbReference type="PANTHER" id="PTHR43685">
    <property type="entry name" value="GLYCOSYLTRANSFERASE"/>
    <property type="match status" value="1"/>
</dbReference>
<dbReference type="InterPro" id="IPR027791">
    <property type="entry name" value="Galactosyl_T_C"/>
</dbReference>
<evidence type="ECO:0000259" key="3">
    <source>
        <dbReference type="Pfam" id="PF02709"/>
    </source>
</evidence>
<reference evidence="4 5" key="1">
    <citation type="submission" date="2019-12" db="EMBL/GenBank/DDBJ databases">
        <authorList>
            <person name="Li J."/>
        </authorList>
    </citation>
    <scope>NUCLEOTIDE SEQUENCE [LARGE SCALE GENOMIC DNA]</scope>
    <source>
        <strain evidence="4 5">HL2-2</strain>
    </source>
</reference>
<evidence type="ECO:0000256" key="1">
    <source>
        <dbReference type="ARBA" id="ARBA00022679"/>
    </source>
</evidence>
<dbReference type="GO" id="GO:0016740">
    <property type="term" value="F:transferase activity"/>
    <property type="evidence" value="ECO:0007669"/>
    <property type="project" value="UniProtKB-KW"/>
</dbReference>
<sequence>MLSNNTTASVIISTYNKPNWLKLVLHSYSLQTVTNFEIIVADDGSDEKTKLVIDAFALQSGLQITHVWQKDDGFQKTKILNKAITASKGDYLIFTDGDCIARQDFVETHLKLRKVNCALSGGYFKLVDCITNSISIDVINNQQCFNKDWLLKKGQPKSFKLNKLTKSKLKANILNRITPTKATFDGMNISCYKKDILNVNGFDERMKYGGLDREVGERMMNNGVQFKQVRYSCICVHLHHDRPYKNEESLAFNAEIRRATKQNKLTYTNFGIEKK</sequence>
<dbReference type="Gene3D" id="3.90.550.10">
    <property type="entry name" value="Spore Coat Polysaccharide Biosynthesis Protein SpsA, Chain A"/>
    <property type="match status" value="1"/>
</dbReference>
<dbReference type="InterPro" id="IPR029044">
    <property type="entry name" value="Nucleotide-diphossugar_trans"/>
</dbReference>
<dbReference type="AlphaFoldDB" id="A0A6L6U9G7"/>
<feature type="domain" description="Glycosyltransferase 2-like" evidence="2">
    <location>
        <begin position="9"/>
        <end position="112"/>
    </location>
</feature>
<protein>
    <submittedName>
        <fullName evidence="4">Glycosyltransferase</fullName>
    </submittedName>
</protein>
<dbReference type="EMBL" id="WOWS01000002">
    <property type="protein sequence ID" value="MUU78136.1"/>
    <property type="molecule type" value="Genomic_DNA"/>
</dbReference>
<feature type="domain" description="Galactosyltransferase C-terminal" evidence="3">
    <location>
        <begin position="183"/>
        <end position="240"/>
    </location>
</feature>
<dbReference type="RefSeq" id="WP_157363032.1">
    <property type="nucleotide sequence ID" value="NZ_WOWS01000002.1"/>
</dbReference>
<dbReference type="InterPro" id="IPR050834">
    <property type="entry name" value="Glycosyltransf_2"/>
</dbReference>
<dbReference type="PANTHER" id="PTHR43685:SF3">
    <property type="entry name" value="SLR2126 PROTEIN"/>
    <property type="match status" value="1"/>
</dbReference>
<evidence type="ECO:0000313" key="5">
    <source>
        <dbReference type="Proteomes" id="UP000478208"/>
    </source>
</evidence>
<dbReference type="Proteomes" id="UP000478208">
    <property type="component" value="Unassembled WGS sequence"/>
</dbReference>
<dbReference type="CDD" id="cd06420">
    <property type="entry name" value="GT2_Chondriotin_Pol_N"/>
    <property type="match status" value="1"/>
</dbReference>
<keyword evidence="1 4" id="KW-0808">Transferase</keyword>